<dbReference type="KEGG" id="lit:FPZ52_08665"/>
<protein>
    <submittedName>
        <fullName evidence="2">Protein tyrosine phosphatase</fullName>
    </submittedName>
</protein>
<evidence type="ECO:0000313" key="2">
    <source>
        <dbReference type="EMBL" id="QDY69684.1"/>
    </source>
</evidence>
<name>A0A5B8IVN5_9RHOB</name>
<dbReference type="OrthoDB" id="9814896at2"/>
<sequence length="226" mass="26633">MRSELKARFREIEKGLRRKYGRDISTPQARRHAWWHFQLLDHAFLRAWWWNIEEIAPGVWRSNQPSPKRMERYKTMGIKSIINLRGEVKHSPYLFEKEAADKLGITLHDITLSARKLVPRQDMLQLIDLMRTAEKPFLFHCKSGADRAGFASALYLAIIEGRPIAEARQQLHWKYMHLSTTDTGILDHVFDVYEADNAKHPISLETWIATVYDHKALTRSWKDSRR</sequence>
<dbReference type="AlphaFoldDB" id="A0A5B8IVN5"/>
<keyword evidence="3" id="KW-1185">Reference proteome</keyword>
<dbReference type="EMBL" id="CP042261">
    <property type="protein sequence ID" value="QDY69684.1"/>
    <property type="molecule type" value="Genomic_DNA"/>
</dbReference>
<dbReference type="Proteomes" id="UP000318483">
    <property type="component" value="Chromosome"/>
</dbReference>
<dbReference type="InterPro" id="IPR029021">
    <property type="entry name" value="Prot-tyrosine_phosphatase-like"/>
</dbReference>
<accession>A0A5B8IVN5</accession>
<dbReference type="Gene3D" id="3.90.190.10">
    <property type="entry name" value="Protein tyrosine phosphatase superfamily"/>
    <property type="match status" value="1"/>
</dbReference>
<organism evidence="2 3">
    <name type="scientific">Qingshengfaniella alkalisoli</name>
    <dbReference type="NCBI Taxonomy" id="2599296"/>
    <lineage>
        <taxon>Bacteria</taxon>
        <taxon>Pseudomonadati</taxon>
        <taxon>Pseudomonadota</taxon>
        <taxon>Alphaproteobacteria</taxon>
        <taxon>Rhodobacterales</taxon>
        <taxon>Paracoccaceae</taxon>
        <taxon>Qingshengfaniella</taxon>
    </lineage>
</organism>
<dbReference type="RefSeq" id="WP_146365061.1">
    <property type="nucleotide sequence ID" value="NZ_CP042261.1"/>
</dbReference>
<dbReference type="Pfam" id="PF22741">
    <property type="entry name" value="PTP-NADK"/>
    <property type="match status" value="1"/>
</dbReference>
<dbReference type="InterPro" id="IPR055214">
    <property type="entry name" value="PTP-NADK"/>
</dbReference>
<dbReference type="SUPFAM" id="SSF52799">
    <property type="entry name" value="(Phosphotyrosine protein) phosphatases II"/>
    <property type="match status" value="1"/>
</dbReference>
<feature type="domain" description="DSP-PTPase phosphatase fused to NAD+ Kinase" evidence="1">
    <location>
        <begin position="59"/>
        <end position="170"/>
    </location>
</feature>
<proteinExistence type="predicted"/>
<gene>
    <name evidence="2" type="ORF">FPZ52_08665</name>
</gene>
<reference evidence="2 3" key="1">
    <citation type="submission" date="2019-07" db="EMBL/GenBank/DDBJ databases">
        <title>Litoreibacter alkalisoli sp. nov., isolated from saline-alkaline soil.</title>
        <authorList>
            <person name="Wang S."/>
            <person name="Xu L."/>
            <person name="Xing Y.-T."/>
            <person name="Sun J.-Q."/>
        </authorList>
    </citation>
    <scope>NUCLEOTIDE SEQUENCE [LARGE SCALE GENOMIC DNA]</scope>
    <source>
        <strain evidence="2 3">LN3S51</strain>
    </source>
</reference>
<evidence type="ECO:0000313" key="3">
    <source>
        <dbReference type="Proteomes" id="UP000318483"/>
    </source>
</evidence>
<evidence type="ECO:0000259" key="1">
    <source>
        <dbReference type="Pfam" id="PF22741"/>
    </source>
</evidence>